<comment type="caution">
    <text evidence="2">The sequence shown here is derived from an EMBL/GenBank/DDBJ whole genome shotgun (WGS) entry which is preliminary data.</text>
</comment>
<gene>
    <name evidence="2" type="ORF">ACH3YB_19200</name>
</gene>
<keyword evidence="1" id="KW-1133">Transmembrane helix</keyword>
<keyword evidence="1" id="KW-0812">Transmembrane</keyword>
<proteinExistence type="predicted"/>
<accession>A0ABW7S0J8</accession>
<keyword evidence="1" id="KW-0472">Membrane</keyword>
<name>A0ABW7S0J8_STRTE</name>
<dbReference type="RefSeq" id="WP_161381857.1">
    <property type="nucleotide sequence ID" value="NZ_JBIQWK010000005.1"/>
</dbReference>
<protein>
    <submittedName>
        <fullName evidence="2">Uncharacterized protein</fullName>
    </submittedName>
</protein>
<feature type="transmembrane region" description="Helical" evidence="1">
    <location>
        <begin position="45"/>
        <end position="66"/>
    </location>
</feature>
<evidence type="ECO:0000256" key="1">
    <source>
        <dbReference type="SAM" id="Phobius"/>
    </source>
</evidence>
<keyword evidence="3" id="KW-1185">Reference proteome</keyword>
<evidence type="ECO:0000313" key="2">
    <source>
        <dbReference type="EMBL" id="MFI0573749.1"/>
    </source>
</evidence>
<dbReference type="EMBL" id="JBIQWK010000005">
    <property type="protein sequence ID" value="MFI0573749.1"/>
    <property type="molecule type" value="Genomic_DNA"/>
</dbReference>
<evidence type="ECO:0000313" key="3">
    <source>
        <dbReference type="Proteomes" id="UP001610810"/>
    </source>
</evidence>
<sequence>MARYFEDKHSELEVSTTARNVRYRTPSSAGTPRSNRGGVPAPGCMVALMVPVVLVLLAAGTLMITAHRQNSTNERHEKEALEQIARLVESYESEVRSEARNSYPNRARTRAIAQQKHGILVSYEASDRSLTTTVKFFATYEDISFFGTSISRTHRCYSFRFQEGVEGNPHRIGLPLQHCEPT</sequence>
<reference evidence="2 3" key="1">
    <citation type="submission" date="2024-10" db="EMBL/GenBank/DDBJ databases">
        <authorList>
            <person name="Wannawong T."/>
            <person name="Kuncharoen N."/>
            <person name="Mhuantong W."/>
        </authorList>
    </citation>
    <scope>NUCLEOTIDE SEQUENCE [LARGE SCALE GENOMIC DNA]</scope>
    <source>
        <strain evidence="2 3">CALK1-4</strain>
    </source>
</reference>
<organism evidence="2 3">
    <name type="scientific">Streptomyces tendae</name>
    <dbReference type="NCBI Taxonomy" id="1932"/>
    <lineage>
        <taxon>Bacteria</taxon>
        <taxon>Bacillati</taxon>
        <taxon>Actinomycetota</taxon>
        <taxon>Actinomycetes</taxon>
        <taxon>Kitasatosporales</taxon>
        <taxon>Streptomycetaceae</taxon>
        <taxon>Streptomyces</taxon>
    </lineage>
</organism>
<dbReference type="Proteomes" id="UP001610810">
    <property type="component" value="Unassembled WGS sequence"/>
</dbReference>